<protein>
    <submittedName>
        <fullName evidence="2">Uncharacterized protein</fullName>
    </submittedName>
</protein>
<sequence>MKKKIGSIIAGIVACLCLTALATPSSVTVADSTWDCHNGKGSGSPTP</sequence>
<dbReference type="PROSITE" id="PS51257">
    <property type="entry name" value="PROKAR_LIPOPROTEIN"/>
    <property type="match status" value="1"/>
</dbReference>
<keyword evidence="3" id="KW-1185">Reference proteome</keyword>
<dbReference type="Proteomes" id="UP000295444">
    <property type="component" value="Unassembled WGS sequence"/>
</dbReference>
<dbReference type="RefSeq" id="WP_166659119.1">
    <property type="nucleotide sequence ID" value="NZ_SNXZ01000002.1"/>
</dbReference>
<feature type="chain" id="PRO_5039269215" evidence="1">
    <location>
        <begin position="23"/>
        <end position="47"/>
    </location>
</feature>
<evidence type="ECO:0000256" key="1">
    <source>
        <dbReference type="SAM" id="SignalP"/>
    </source>
</evidence>
<gene>
    <name evidence="2" type="ORF">EV186_102329</name>
</gene>
<dbReference type="EMBL" id="SNXZ01000002">
    <property type="protein sequence ID" value="TDQ00468.1"/>
    <property type="molecule type" value="Genomic_DNA"/>
</dbReference>
<keyword evidence="1" id="KW-0732">Signal</keyword>
<reference evidence="2 3" key="1">
    <citation type="submission" date="2019-03" db="EMBL/GenBank/DDBJ databases">
        <title>Genomic Encyclopedia of Type Strains, Phase IV (KMG-IV): sequencing the most valuable type-strain genomes for metagenomic binning, comparative biology and taxonomic classification.</title>
        <authorList>
            <person name="Goeker M."/>
        </authorList>
    </citation>
    <scope>NUCLEOTIDE SEQUENCE [LARGE SCALE GENOMIC DNA]</scope>
    <source>
        <strain evidence="2 3">DSM 45361</strain>
    </source>
</reference>
<dbReference type="AlphaFoldDB" id="A0A4R6SHP8"/>
<evidence type="ECO:0000313" key="3">
    <source>
        <dbReference type="Proteomes" id="UP000295444"/>
    </source>
</evidence>
<proteinExistence type="predicted"/>
<feature type="signal peptide" evidence="1">
    <location>
        <begin position="1"/>
        <end position="22"/>
    </location>
</feature>
<evidence type="ECO:0000313" key="2">
    <source>
        <dbReference type="EMBL" id="TDQ00468.1"/>
    </source>
</evidence>
<accession>A0A4R6SHP8</accession>
<name>A0A4R6SHP8_LABRH</name>
<comment type="caution">
    <text evidence="2">The sequence shown here is derived from an EMBL/GenBank/DDBJ whole genome shotgun (WGS) entry which is preliminary data.</text>
</comment>
<organism evidence="2 3">
    <name type="scientific">Labedaea rhizosphaerae</name>
    <dbReference type="NCBI Taxonomy" id="598644"/>
    <lineage>
        <taxon>Bacteria</taxon>
        <taxon>Bacillati</taxon>
        <taxon>Actinomycetota</taxon>
        <taxon>Actinomycetes</taxon>
        <taxon>Pseudonocardiales</taxon>
        <taxon>Pseudonocardiaceae</taxon>
        <taxon>Labedaea</taxon>
    </lineage>
</organism>